<evidence type="ECO:0000313" key="4">
    <source>
        <dbReference type="Proteomes" id="UP001230253"/>
    </source>
</evidence>
<dbReference type="PANTHER" id="PTHR46663">
    <property type="entry name" value="DIGUANYLATE CYCLASE DGCT-RELATED"/>
    <property type="match status" value="1"/>
</dbReference>
<feature type="transmembrane region" description="Helical" evidence="1">
    <location>
        <begin position="49"/>
        <end position="70"/>
    </location>
</feature>
<dbReference type="InterPro" id="IPR029787">
    <property type="entry name" value="Nucleotide_cyclase"/>
</dbReference>
<keyword evidence="1" id="KW-0472">Membrane</keyword>
<dbReference type="InterPro" id="IPR000160">
    <property type="entry name" value="GGDEF_dom"/>
</dbReference>
<feature type="transmembrane region" description="Helical" evidence="1">
    <location>
        <begin position="12"/>
        <end position="37"/>
    </location>
</feature>
<feature type="transmembrane region" description="Helical" evidence="1">
    <location>
        <begin position="90"/>
        <end position="111"/>
    </location>
</feature>
<protein>
    <submittedName>
        <fullName evidence="3">Diguanylate cyclase (GGDEF)-like protein</fullName>
    </submittedName>
</protein>
<reference evidence="3 4" key="1">
    <citation type="submission" date="2023-07" db="EMBL/GenBank/DDBJ databases">
        <title>Genomic Encyclopedia of Type Strains, Phase IV (KMG-IV): sequencing the most valuable type-strain genomes for metagenomic binning, comparative biology and taxonomic classification.</title>
        <authorList>
            <person name="Goeker M."/>
        </authorList>
    </citation>
    <scope>NUCLEOTIDE SEQUENCE [LARGE SCALE GENOMIC DNA]</scope>
    <source>
        <strain evidence="3 4">DSM 11549</strain>
    </source>
</reference>
<dbReference type="Proteomes" id="UP001230253">
    <property type="component" value="Unassembled WGS sequence"/>
</dbReference>
<feature type="transmembrane region" description="Helical" evidence="1">
    <location>
        <begin position="166"/>
        <end position="186"/>
    </location>
</feature>
<feature type="transmembrane region" description="Helical" evidence="1">
    <location>
        <begin position="117"/>
        <end position="135"/>
    </location>
</feature>
<evidence type="ECO:0000259" key="2">
    <source>
        <dbReference type="PROSITE" id="PS50887"/>
    </source>
</evidence>
<dbReference type="EMBL" id="JAUSUK010000001">
    <property type="protein sequence ID" value="MDQ0324937.1"/>
    <property type="molecule type" value="Genomic_DNA"/>
</dbReference>
<dbReference type="PROSITE" id="PS50887">
    <property type="entry name" value="GGDEF"/>
    <property type="match status" value="1"/>
</dbReference>
<dbReference type="NCBIfam" id="TIGR00254">
    <property type="entry name" value="GGDEF"/>
    <property type="match status" value="1"/>
</dbReference>
<dbReference type="SMART" id="SM00267">
    <property type="entry name" value="GGDEF"/>
    <property type="match status" value="1"/>
</dbReference>
<evidence type="ECO:0000313" key="3">
    <source>
        <dbReference type="EMBL" id="MDQ0324937.1"/>
    </source>
</evidence>
<dbReference type="Gene3D" id="3.30.70.270">
    <property type="match status" value="1"/>
</dbReference>
<dbReference type="PANTHER" id="PTHR46663:SF2">
    <property type="entry name" value="GGDEF DOMAIN-CONTAINING PROTEIN"/>
    <property type="match status" value="1"/>
</dbReference>
<feature type="transmembrane region" description="Helical" evidence="1">
    <location>
        <begin position="142"/>
        <end position="160"/>
    </location>
</feature>
<keyword evidence="4" id="KW-1185">Reference proteome</keyword>
<dbReference type="Pfam" id="PF00990">
    <property type="entry name" value="GGDEF"/>
    <property type="match status" value="1"/>
</dbReference>
<keyword evidence="1" id="KW-0812">Transmembrane</keyword>
<sequence length="377" mass="40871">MLISRSDGEDTILLHLLDLVYGSLPSITLILIGFVVAGTIATVDTGDQLLGLITILGFLIGLARIAICLFYRRWRRSAPLIVGEWHRWEFAYMAGGWFFSACLGALAARTLVFQNHMADVLVMTLTMAYFTGIVVRVVRPRIAVAQLLLVLLPVVAMSLTLGGPSYIALAFIEILFAIGAIQLIIYNSQTMVARLQAERSLSLLARHDHLTKLPNRAYFEEKMAVAICEAGTRGEGFALILLDLDGFKPVNDTFGHIIGDQLLRASAERIRTSLPSEAFAARIGGDEFAVIMPVGMGRAEAFARGKAILAAVAQPFTLGHEDIRIGASAGLATFVSGELGAQQLYTMADQALYQAKRQGRADICVYQEGSLVAQRAA</sequence>
<dbReference type="CDD" id="cd01949">
    <property type="entry name" value="GGDEF"/>
    <property type="match status" value="1"/>
</dbReference>
<accession>A0ABU0C775</accession>
<comment type="caution">
    <text evidence="3">The sequence shown here is derived from an EMBL/GenBank/DDBJ whole genome shotgun (WGS) entry which is preliminary data.</text>
</comment>
<dbReference type="SUPFAM" id="SSF55073">
    <property type="entry name" value="Nucleotide cyclase"/>
    <property type="match status" value="1"/>
</dbReference>
<name>A0ABU0C775_9BRAD</name>
<organism evidence="3 4">
    <name type="scientific">Rhodopseudomonas julia</name>
    <dbReference type="NCBI Taxonomy" id="200617"/>
    <lineage>
        <taxon>Bacteria</taxon>
        <taxon>Pseudomonadati</taxon>
        <taxon>Pseudomonadota</taxon>
        <taxon>Alphaproteobacteria</taxon>
        <taxon>Hyphomicrobiales</taxon>
        <taxon>Nitrobacteraceae</taxon>
        <taxon>Rhodopseudomonas</taxon>
    </lineage>
</organism>
<evidence type="ECO:0000256" key="1">
    <source>
        <dbReference type="SAM" id="Phobius"/>
    </source>
</evidence>
<feature type="domain" description="GGDEF" evidence="2">
    <location>
        <begin position="235"/>
        <end position="368"/>
    </location>
</feature>
<dbReference type="InterPro" id="IPR043128">
    <property type="entry name" value="Rev_trsase/Diguanyl_cyclase"/>
</dbReference>
<keyword evidence="1" id="KW-1133">Transmembrane helix</keyword>
<proteinExistence type="predicted"/>
<dbReference type="RefSeq" id="WP_307153181.1">
    <property type="nucleotide sequence ID" value="NZ_JAUSUK010000001.1"/>
</dbReference>
<gene>
    <name evidence="3" type="ORF">J2R99_000786</name>
</gene>
<dbReference type="InterPro" id="IPR052163">
    <property type="entry name" value="DGC-Regulatory_Protein"/>
</dbReference>